<dbReference type="Proteomes" id="UP000004935">
    <property type="component" value="Unassembled WGS sequence"/>
</dbReference>
<keyword evidence="2" id="KW-1185">Reference proteome</keyword>
<comment type="caution">
    <text evidence="1">The sequence shown here is derived from an EMBL/GenBank/DDBJ whole genome shotgun (WGS) entry which is preliminary data.</text>
</comment>
<dbReference type="AlphaFoldDB" id="B0MAB3"/>
<organism evidence="1 2">
    <name type="scientific">Anaerostipes caccae (strain DSM 14662 / CCUG 47493 / JCM 13470 / NCIMB 13811 / L1-92)</name>
    <dbReference type="NCBI Taxonomy" id="411490"/>
    <lineage>
        <taxon>Bacteria</taxon>
        <taxon>Bacillati</taxon>
        <taxon>Bacillota</taxon>
        <taxon>Clostridia</taxon>
        <taxon>Lachnospirales</taxon>
        <taxon>Lachnospiraceae</taxon>
        <taxon>Anaerostipes</taxon>
    </lineage>
</organism>
<name>B0MAB3_ANACD</name>
<reference evidence="1" key="1">
    <citation type="submission" date="2007-11" db="EMBL/GenBank/DDBJ databases">
        <authorList>
            <person name="Fulton L."/>
            <person name="Clifton S."/>
            <person name="Fulton B."/>
            <person name="Xu J."/>
            <person name="Minx P."/>
            <person name="Pepin K.H."/>
            <person name="Johnson M."/>
            <person name="Thiruvilangam P."/>
            <person name="Bhonagiri V."/>
            <person name="Nash W.E."/>
            <person name="Mardis E.R."/>
            <person name="Wilson R.K."/>
        </authorList>
    </citation>
    <scope>NUCLEOTIDE SEQUENCE [LARGE SCALE GENOMIC DNA]</scope>
    <source>
        <strain evidence="1">DSM 14662</strain>
    </source>
</reference>
<dbReference type="HOGENOM" id="CLU_3021701_0_0_9"/>
<dbReference type="EMBL" id="ABAX03000003">
    <property type="protein sequence ID" value="EDR98954.1"/>
    <property type="molecule type" value="Genomic_DNA"/>
</dbReference>
<evidence type="ECO:0000313" key="1">
    <source>
        <dbReference type="EMBL" id="EDR98954.1"/>
    </source>
</evidence>
<dbReference type="STRING" id="411490.ANACAC_00488"/>
<gene>
    <name evidence="1" type="ORF">ANACAC_00488</name>
</gene>
<protein>
    <submittedName>
        <fullName evidence="1">Uncharacterized protein</fullName>
    </submittedName>
</protein>
<accession>B0MAB3</accession>
<reference evidence="1" key="2">
    <citation type="submission" date="2013-11" db="EMBL/GenBank/DDBJ databases">
        <title>Draft genome sequence of Anaerostipes caccae (DSM 14662).</title>
        <authorList>
            <person name="Sudarsanam P."/>
            <person name="Ley R."/>
            <person name="Guruge J."/>
            <person name="Turnbaugh P.J."/>
            <person name="Mahowald M."/>
            <person name="Liep D."/>
            <person name="Gordon J."/>
        </authorList>
    </citation>
    <scope>NUCLEOTIDE SEQUENCE</scope>
    <source>
        <strain evidence="1">DSM 14662</strain>
    </source>
</reference>
<evidence type="ECO:0000313" key="2">
    <source>
        <dbReference type="Proteomes" id="UP000004935"/>
    </source>
</evidence>
<sequence>MPKLKKDMRTVLKTVLISFFLRKFSCGQIVLTFVHKCYIIKMNKITVYVQMNKKR</sequence>
<proteinExistence type="predicted"/>